<dbReference type="InterPro" id="IPR013783">
    <property type="entry name" value="Ig-like_fold"/>
</dbReference>
<dbReference type="InterPro" id="IPR006104">
    <property type="entry name" value="Glyco_hydro_2_N"/>
</dbReference>
<feature type="domain" description="Beta galactosidase small chain/" evidence="7">
    <location>
        <begin position="1033"/>
        <end position="1353"/>
    </location>
</feature>
<dbReference type="GO" id="GO:0004565">
    <property type="term" value="F:beta-galactosidase activity"/>
    <property type="evidence" value="ECO:0007669"/>
    <property type="project" value="UniProtKB-EC"/>
</dbReference>
<name>A0A9W7GC14_9STRA</name>
<keyword evidence="5" id="KW-0326">Glycosidase</keyword>
<evidence type="ECO:0000313" key="9">
    <source>
        <dbReference type="Proteomes" id="UP001165065"/>
    </source>
</evidence>
<dbReference type="Proteomes" id="UP001165065">
    <property type="component" value="Unassembled WGS sequence"/>
</dbReference>
<evidence type="ECO:0000256" key="3">
    <source>
        <dbReference type="ARBA" id="ARBA00012756"/>
    </source>
</evidence>
<dbReference type="InterPro" id="IPR023232">
    <property type="entry name" value="Glyco_hydro_2_AS"/>
</dbReference>
<dbReference type="InterPro" id="IPR050347">
    <property type="entry name" value="Bact_Beta-galactosidase"/>
</dbReference>
<dbReference type="EC" id="3.2.1.23" evidence="3"/>
<dbReference type="SUPFAM" id="SSF49303">
    <property type="entry name" value="beta-Galactosidase/glucuronidase domain"/>
    <property type="match status" value="2"/>
</dbReference>
<dbReference type="InterPro" id="IPR006103">
    <property type="entry name" value="Glyco_hydro_2_cat"/>
</dbReference>
<dbReference type="Gene3D" id="2.70.98.10">
    <property type="match status" value="1"/>
</dbReference>
<dbReference type="InterPro" id="IPR032312">
    <property type="entry name" value="LacZ_4"/>
</dbReference>
<comment type="caution">
    <text evidence="8">The sequence shown here is derived from an EMBL/GenBank/DDBJ whole genome shotgun (WGS) entry which is preliminary data.</text>
</comment>
<evidence type="ECO:0000256" key="2">
    <source>
        <dbReference type="ARBA" id="ARBA00007401"/>
    </source>
</evidence>
<dbReference type="SUPFAM" id="SSF48113">
    <property type="entry name" value="Heme-dependent peroxidases"/>
    <property type="match status" value="1"/>
</dbReference>
<dbReference type="Pfam" id="PF02929">
    <property type="entry name" value="Bgal_small_N"/>
    <property type="match status" value="1"/>
</dbReference>
<dbReference type="InterPro" id="IPR014718">
    <property type="entry name" value="GH-type_carb-bd"/>
</dbReference>
<dbReference type="PANTHER" id="PTHR46323:SF2">
    <property type="entry name" value="BETA-GALACTOSIDASE"/>
    <property type="match status" value="1"/>
</dbReference>
<dbReference type="GO" id="GO:0009341">
    <property type="term" value="C:beta-galactosidase complex"/>
    <property type="evidence" value="ECO:0007669"/>
    <property type="project" value="InterPro"/>
</dbReference>
<dbReference type="GO" id="GO:0030246">
    <property type="term" value="F:carbohydrate binding"/>
    <property type="evidence" value="ECO:0007669"/>
    <property type="project" value="InterPro"/>
</dbReference>
<protein>
    <recommendedName>
        <fullName evidence="3">beta-galactosidase</fullName>
        <ecNumber evidence="3">3.2.1.23</ecNumber>
    </recommendedName>
    <alternativeName>
        <fullName evidence="6">Lactase</fullName>
    </alternativeName>
</protein>
<gene>
    <name evidence="8" type="ORF">TrCOL_g7393</name>
</gene>
<dbReference type="SUPFAM" id="SSF51445">
    <property type="entry name" value="(Trans)glycosidases"/>
    <property type="match status" value="1"/>
</dbReference>
<dbReference type="InterPro" id="IPR011013">
    <property type="entry name" value="Gal_mutarotase_sf_dom"/>
</dbReference>
<dbReference type="Gene3D" id="2.60.40.10">
    <property type="entry name" value="Immunoglobulins"/>
    <property type="match status" value="2"/>
</dbReference>
<dbReference type="SUPFAM" id="SSF49785">
    <property type="entry name" value="Galactose-binding domain-like"/>
    <property type="match status" value="1"/>
</dbReference>
<evidence type="ECO:0000256" key="1">
    <source>
        <dbReference type="ARBA" id="ARBA00001412"/>
    </source>
</evidence>
<evidence type="ECO:0000256" key="6">
    <source>
        <dbReference type="ARBA" id="ARBA00032230"/>
    </source>
</evidence>
<dbReference type="PANTHER" id="PTHR46323">
    <property type="entry name" value="BETA-GALACTOSIDASE"/>
    <property type="match status" value="1"/>
</dbReference>
<dbReference type="GO" id="GO:0005990">
    <property type="term" value="P:lactose catabolic process"/>
    <property type="evidence" value="ECO:0007669"/>
    <property type="project" value="TreeGrafter"/>
</dbReference>
<evidence type="ECO:0000313" key="8">
    <source>
        <dbReference type="EMBL" id="GMI42743.1"/>
    </source>
</evidence>
<dbReference type="OrthoDB" id="408320at2759"/>
<dbReference type="InterPro" id="IPR017853">
    <property type="entry name" value="GH"/>
</dbReference>
<dbReference type="PROSITE" id="PS00608">
    <property type="entry name" value="GLYCOSYL_HYDROL_F2_2"/>
    <property type="match status" value="1"/>
</dbReference>
<dbReference type="Gene3D" id="2.60.120.260">
    <property type="entry name" value="Galactose-binding domain-like"/>
    <property type="match status" value="1"/>
</dbReference>
<dbReference type="PRINTS" id="PR00132">
    <property type="entry name" value="GLHYDRLASE2"/>
</dbReference>
<dbReference type="Pfam" id="PF02836">
    <property type="entry name" value="Glyco_hydro_2_C"/>
    <property type="match status" value="1"/>
</dbReference>
<dbReference type="InterPro" id="IPR006102">
    <property type="entry name" value="Ig-like_GH2"/>
</dbReference>
<dbReference type="InterPro" id="IPR008979">
    <property type="entry name" value="Galactose-bd-like_sf"/>
</dbReference>
<dbReference type="SUPFAM" id="SSF74650">
    <property type="entry name" value="Galactose mutarotase-like"/>
    <property type="match status" value="1"/>
</dbReference>
<evidence type="ECO:0000259" key="7">
    <source>
        <dbReference type="SMART" id="SM01038"/>
    </source>
</evidence>
<dbReference type="Gene3D" id="3.20.20.80">
    <property type="entry name" value="Glycosidases"/>
    <property type="match status" value="1"/>
</dbReference>
<keyword evidence="4" id="KW-0378">Hydrolase</keyword>
<keyword evidence="9" id="KW-1185">Reference proteome</keyword>
<evidence type="ECO:0000256" key="4">
    <source>
        <dbReference type="ARBA" id="ARBA00022801"/>
    </source>
</evidence>
<dbReference type="Gene3D" id="1.10.420.10">
    <property type="entry name" value="Peroxidase, domain 2"/>
    <property type="match status" value="1"/>
</dbReference>
<dbReference type="Pfam" id="PF16353">
    <property type="entry name" value="LacZ_4"/>
    <property type="match status" value="1"/>
</dbReference>
<dbReference type="GO" id="GO:0004601">
    <property type="term" value="F:peroxidase activity"/>
    <property type="evidence" value="ECO:0007669"/>
    <property type="project" value="InterPro"/>
</dbReference>
<organism evidence="8 9">
    <name type="scientific">Triparma columacea</name>
    <dbReference type="NCBI Taxonomy" id="722753"/>
    <lineage>
        <taxon>Eukaryota</taxon>
        <taxon>Sar</taxon>
        <taxon>Stramenopiles</taxon>
        <taxon>Ochrophyta</taxon>
        <taxon>Bolidophyceae</taxon>
        <taxon>Parmales</taxon>
        <taxon>Triparmaceae</taxon>
        <taxon>Triparma</taxon>
    </lineage>
</organism>
<sequence length="1371" mass="151638">MVYCGSGVGIHAVTSGFEGPWTSDPTKFDNCYFQNLLNYDWSVQRQINTNLHNRALHTCFLSHSHSPVLSLRSPPPPPSGMQAKKLTGSKTLHRLQFLSRHSKRRWILTELDRLITTVLVYTNPTNKGKERLKFAVLAASIVGVYYKILYSPLGGDIIADFISKHYNPSTLVKNISFTLPITLLQILPLPDPNVSIDVTPALIVHSIYVLTMGFLLWGYKRSFMPSSDWENPKIVGRRRLPMRTDSLRWFKDPEKARKYASQIALTEKGLTDSTVLPINGSWDFQLFQDADEAKTLVAAGLAQRTGKWGKINVPSNWQLDRPDLGDIPIYTNVKYPFTPAPPYVPSSNPTGVYRKVIELPEGWDNSPEDELTVLFHGVSSAFYVYCNGGFVGFSKDSCLPAEFDLTNNVRKSKDGKITIEVVCIRWSDGSYLEDQDHWWLSGIHRSVEIIRKRAGQEITDFRTQCDASGAVSVNVDIARGGKTKGVNVKMYQDVMTDTKGGFNKGQEVWRGETKYDDTDRLGGTVEIQGFVNNPALWTAETPNCYTIVVTTVGEKGEILQSEGCRVGFKTVEITKEGVFTVNGKPVVVCGVNRHDHDPDTGKTITIPTFIKDITMLKMDNFNAIRTCHYPNSTEFYRLCDYYGMYVCDEANIEIHGMQPMGKLVADPAWTEALATRITRMCERDRNHASIIIWSLGNESGRGVGLTEARKRLRSLDPSRPIQYESGGSLIQGSGRTELTDIICPMYPTVADTLELGTRVDEDRPVILCEYTHAMGNSNGNLDRYYDMFWAEDKPRIQGGFVWDMIDQGLRKVDKKTGREFFAYGGDFGEEIHDAQFCINGLYAPDRVPHPAVREIKYLHQPVAFTAHGEGAKIGGTGKEPLELTLKVKNRYSFSSLSHLELAYDVTCDTSEVPLASGKGMAMGDFVNIKASKVTASSLLESEVVPQEVWVNVTVTLKDGTSWAPKGHVIATEQFAVKLALDEVPTNVASRSSPSVLRKLTMGTLTGARTGLVSSGNPEAEIEVDDSGDTLSVNIDKVKGTVVIDKKTGGLLKLLTPSKKSIITGASGGVVYNVTRASTDNDRGGAQMLMEFVLPPPAIKVVGAVVGTGLFSHDYHWQQNGIGAGDPPMQICNEVKVDESVIKDNVGNFIEVQCEGGLRTSSGNDAFTTRTFYRVHRNGDIQIRCTVTPGKFRKDLKTLPRVGLQVALDPSFFNVGYLGKGDCENYPDRQSCAQRGIFRTTAASMLTKEYIVPGECGARQSCSWSSFTDRHGSGVLVRSSRPFSFSAGLHGTTELHTAMHTYDLADRKNGESPVYVNLSHEIAGIGGDCSWLPCIYDDYLVDPGKTYEFDFWLCPLAAGQADYLQAKRVIGI</sequence>
<accession>A0A9W7GC14</accession>
<dbReference type="Pfam" id="PF02837">
    <property type="entry name" value="Glyco_hydro_2_N"/>
    <property type="match status" value="1"/>
</dbReference>
<comment type="similarity">
    <text evidence="2">Belongs to the glycosyl hydrolase 2 family.</text>
</comment>
<comment type="catalytic activity">
    <reaction evidence="1">
        <text>Hydrolysis of terminal non-reducing beta-D-galactose residues in beta-D-galactosides.</text>
        <dbReference type="EC" id="3.2.1.23"/>
    </reaction>
</comment>
<dbReference type="SMART" id="SM01038">
    <property type="entry name" value="Bgal_small_N"/>
    <property type="match status" value="1"/>
</dbReference>
<evidence type="ECO:0000256" key="5">
    <source>
        <dbReference type="ARBA" id="ARBA00023295"/>
    </source>
</evidence>
<dbReference type="InterPro" id="IPR006101">
    <property type="entry name" value="Glyco_hydro_2"/>
</dbReference>
<dbReference type="GO" id="GO:0020037">
    <property type="term" value="F:heme binding"/>
    <property type="evidence" value="ECO:0007669"/>
    <property type="project" value="InterPro"/>
</dbReference>
<dbReference type="InterPro" id="IPR010255">
    <property type="entry name" value="Haem_peroxidase_sf"/>
</dbReference>
<dbReference type="GO" id="GO:0006979">
    <property type="term" value="P:response to oxidative stress"/>
    <property type="evidence" value="ECO:0007669"/>
    <property type="project" value="InterPro"/>
</dbReference>
<dbReference type="EMBL" id="BRYA01000180">
    <property type="protein sequence ID" value="GMI42743.1"/>
    <property type="molecule type" value="Genomic_DNA"/>
</dbReference>
<proteinExistence type="inferred from homology"/>
<reference evidence="9" key="1">
    <citation type="journal article" date="2023" name="Commun. Biol.">
        <title>Genome analysis of Parmales, the sister group of diatoms, reveals the evolutionary specialization of diatoms from phago-mixotrophs to photoautotrophs.</title>
        <authorList>
            <person name="Ban H."/>
            <person name="Sato S."/>
            <person name="Yoshikawa S."/>
            <person name="Yamada K."/>
            <person name="Nakamura Y."/>
            <person name="Ichinomiya M."/>
            <person name="Sato N."/>
            <person name="Blanc-Mathieu R."/>
            <person name="Endo H."/>
            <person name="Kuwata A."/>
            <person name="Ogata H."/>
        </authorList>
    </citation>
    <scope>NUCLEOTIDE SEQUENCE [LARGE SCALE GENOMIC DNA]</scope>
</reference>
<dbReference type="InterPro" id="IPR004199">
    <property type="entry name" value="B-gal_small/dom_5"/>
</dbReference>
<dbReference type="InterPro" id="IPR036156">
    <property type="entry name" value="Beta-gal/glucu_dom_sf"/>
</dbReference>
<dbReference type="Pfam" id="PF00703">
    <property type="entry name" value="Glyco_hydro_2"/>
    <property type="match status" value="1"/>
</dbReference>